<proteinExistence type="predicted"/>
<name>A0A9N8VUL9_9GLOM</name>
<evidence type="ECO:0000313" key="1">
    <source>
        <dbReference type="EMBL" id="CAG8464908.1"/>
    </source>
</evidence>
<organism evidence="1 2">
    <name type="scientific">Racocetra fulgida</name>
    <dbReference type="NCBI Taxonomy" id="60492"/>
    <lineage>
        <taxon>Eukaryota</taxon>
        <taxon>Fungi</taxon>
        <taxon>Fungi incertae sedis</taxon>
        <taxon>Mucoromycota</taxon>
        <taxon>Glomeromycotina</taxon>
        <taxon>Glomeromycetes</taxon>
        <taxon>Diversisporales</taxon>
        <taxon>Gigasporaceae</taxon>
        <taxon>Racocetra</taxon>
    </lineage>
</organism>
<feature type="non-terminal residue" evidence="1">
    <location>
        <position position="1"/>
    </location>
</feature>
<sequence length="131" mass="15254">TNDLSVYKFARQKAQTIDGDLNLDDITGILKRFQEDLNLKSNQNEQQSQEEPQDLEAREVLEGSQDIQCNNKAHSRLFNFAYPKNKLGHKNKCRDMYFEAYSTVLRARSSFFREILCTPIYCYQIGFKGSN</sequence>
<keyword evidence="2" id="KW-1185">Reference proteome</keyword>
<reference evidence="1" key="1">
    <citation type="submission" date="2021-06" db="EMBL/GenBank/DDBJ databases">
        <authorList>
            <person name="Kallberg Y."/>
            <person name="Tangrot J."/>
            <person name="Rosling A."/>
        </authorList>
    </citation>
    <scope>NUCLEOTIDE SEQUENCE</scope>
    <source>
        <strain evidence="1">IN212</strain>
    </source>
</reference>
<evidence type="ECO:0000313" key="2">
    <source>
        <dbReference type="Proteomes" id="UP000789396"/>
    </source>
</evidence>
<dbReference type="AlphaFoldDB" id="A0A9N8VUL9"/>
<comment type="caution">
    <text evidence="1">The sequence shown here is derived from an EMBL/GenBank/DDBJ whole genome shotgun (WGS) entry which is preliminary data.</text>
</comment>
<accession>A0A9N8VUL9</accession>
<protein>
    <submittedName>
        <fullName evidence="1">1658_t:CDS:1</fullName>
    </submittedName>
</protein>
<dbReference type="Proteomes" id="UP000789396">
    <property type="component" value="Unassembled WGS sequence"/>
</dbReference>
<gene>
    <name evidence="1" type="ORF">RFULGI_LOCUS851</name>
</gene>
<dbReference type="EMBL" id="CAJVPZ010000425">
    <property type="protein sequence ID" value="CAG8464908.1"/>
    <property type="molecule type" value="Genomic_DNA"/>
</dbReference>